<dbReference type="InterPro" id="IPR000425">
    <property type="entry name" value="MIP"/>
</dbReference>
<dbReference type="EMBL" id="LR215024">
    <property type="protein sequence ID" value="VEU70125.1"/>
    <property type="molecule type" value="Genomic_DNA"/>
</dbReference>
<evidence type="ECO:0000256" key="6">
    <source>
        <dbReference type="SAM" id="Phobius"/>
    </source>
</evidence>
<feature type="transmembrane region" description="Helical" evidence="6">
    <location>
        <begin position="126"/>
        <end position="149"/>
    </location>
</feature>
<proteinExistence type="inferred from homology"/>
<dbReference type="RefSeq" id="WP_027333618.1">
    <property type="nucleotide sequence ID" value="NZ_LR215024.1"/>
</dbReference>
<evidence type="ECO:0000256" key="2">
    <source>
        <dbReference type="ARBA" id="ARBA00022692"/>
    </source>
</evidence>
<feature type="transmembrane region" description="Helical" evidence="6">
    <location>
        <begin position="226"/>
        <end position="246"/>
    </location>
</feature>
<dbReference type="InterPro" id="IPR023271">
    <property type="entry name" value="Aquaporin-like"/>
</dbReference>
<keyword evidence="2 5" id="KW-0812">Transmembrane</keyword>
<feature type="transmembrane region" description="Helical" evidence="6">
    <location>
        <begin position="194"/>
        <end position="214"/>
    </location>
</feature>
<protein>
    <submittedName>
        <fullName evidence="7">Major intrinsic protein</fullName>
    </submittedName>
</protein>
<evidence type="ECO:0000256" key="3">
    <source>
        <dbReference type="ARBA" id="ARBA00022989"/>
    </source>
</evidence>
<keyword evidence="3 6" id="KW-1133">Transmembrane helix</keyword>
<dbReference type="GO" id="GO:0016020">
    <property type="term" value="C:membrane"/>
    <property type="evidence" value="ECO:0007669"/>
    <property type="project" value="UniProtKB-SubCell"/>
</dbReference>
<evidence type="ECO:0000313" key="7">
    <source>
        <dbReference type="EMBL" id="VEU70125.1"/>
    </source>
</evidence>
<evidence type="ECO:0000313" key="8">
    <source>
        <dbReference type="Proteomes" id="UP000290815"/>
    </source>
</evidence>
<feature type="transmembrane region" description="Helical" evidence="6">
    <location>
        <begin position="79"/>
        <end position="105"/>
    </location>
</feature>
<keyword evidence="8" id="KW-1185">Reference proteome</keyword>
<reference evidence="7 8" key="1">
    <citation type="submission" date="2019-01" db="EMBL/GenBank/DDBJ databases">
        <authorList>
            <consortium name="Pathogen Informatics"/>
        </authorList>
    </citation>
    <scope>NUCLEOTIDE SEQUENCE [LARGE SCALE GENOMIC DNA]</scope>
    <source>
        <strain evidence="7 8">NCTC10194</strain>
    </source>
</reference>
<accession>A0A449AUF9</accession>
<comment type="subcellular location">
    <subcellularLocation>
        <location evidence="1">Membrane</location>
        <topology evidence="1">Multi-pass membrane protein</topology>
    </subcellularLocation>
</comment>
<keyword evidence="4 6" id="KW-0472">Membrane</keyword>
<gene>
    <name evidence="7" type="ORF">NCTC10194_00121</name>
</gene>
<dbReference type="Gene3D" id="1.20.1080.10">
    <property type="entry name" value="Glycerol uptake facilitator protein"/>
    <property type="match status" value="1"/>
</dbReference>
<evidence type="ECO:0000256" key="5">
    <source>
        <dbReference type="RuleBase" id="RU000477"/>
    </source>
</evidence>
<evidence type="ECO:0000256" key="4">
    <source>
        <dbReference type="ARBA" id="ARBA00023136"/>
    </source>
</evidence>
<feature type="transmembrane region" description="Helical" evidence="6">
    <location>
        <begin position="295"/>
        <end position="319"/>
    </location>
</feature>
<sequence>MDNSKTTAKDFWTFTKGFFSFFKLTKERRENAEKPKDLRTWIVHGISEFIGTIFISLGLAGLSIYVSKAGQTPLVIEEYLIHPIIVGFFAGFIIVGLCLFIFLRWSCDLNPSVSFFRYLNGTNNGYYTIYKISIQVLGAICAGLIIYGVGSLTAPTIILKSGETVKTISNAPIDALSAAKKAFEPVKNVSLTSGTLWVFFVELVMTAVLLFPIFSPNINSKYRDLFIMFIISMSVWMGLLGGTAAINPARGFAQQLPTLFFHQNSESLGAHAVLKGFGDANTGQSDLITLSSTSWTSVVCATAAMILGDLLAPVFYIFVQGVTEKVVNPMIVKIIGYKNYKALNMESPAKNKKQ</sequence>
<feature type="transmembrane region" description="Helical" evidence="6">
    <location>
        <begin position="41"/>
        <end position="67"/>
    </location>
</feature>
<organism evidence="7 8">
    <name type="scientific">Mycoplasmopsis glycophila</name>
    <dbReference type="NCBI Taxonomy" id="171285"/>
    <lineage>
        <taxon>Bacteria</taxon>
        <taxon>Bacillati</taxon>
        <taxon>Mycoplasmatota</taxon>
        <taxon>Mycoplasmoidales</taxon>
        <taxon>Metamycoplasmataceae</taxon>
        <taxon>Mycoplasmopsis</taxon>
    </lineage>
</organism>
<dbReference type="KEGG" id="mgly:NCTC10194_00121"/>
<dbReference type="Pfam" id="PF00230">
    <property type="entry name" value="MIP"/>
    <property type="match status" value="1"/>
</dbReference>
<name>A0A449AUF9_9BACT</name>
<dbReference type="PRINTS" id="PR00783">
    <property type="entry name" value="MINTRINSICP"/>
</dbReference>
<dbReference type="Proteomes" id="UP000290815">
    <property type="component" value="Chromosome"/>
</dbReference>
<dbReference type="AlphaFoldDB" id="A0A449AUF9"/>
<dbReference type="SUPFAM" id="SSF81338">
    <property type="entry name" value="Aquaporin-like"/>
    <property type="match status" value="1"/>
</dbReference>
<keyword evidence="5" id="KW-0813">Transport</keyword>
<evidence type="ECO:0000256" key="1">
    <source>
        <dbReference type="ARBA" id="ARBA00004141"/>
    </source>
</evidence>
<comment type="similarity">
    <text evidence="5">Belongs to the MIP/aquaporin (TC 1.A.8) family.</text>
</comment>
<dbReference type="GO" id="GO:0015267">
    <property type="term" value="F:channel activity"/>
    <property type="evidence" value="ECO:0007669"/>
    <property type="project" value="InterPro"/>
</dbReference>